<sequence length="219" mass="23519">MRESAVSAEPVPDPAGVESESKGQRTRRRILDAARGVFAHLGYERATIRGIAAAAGVDKSSVIQYFGSKKNLFREAVHWSIPVADAVGDTPAQTAENLARGMFDAWAADPNSPMTVLLRASMTSEDAAEILRDHITSEAVTALADTIDAPDARLRAALLGAMLMGVASHRYLLHMPDLREAGTDDILRLITPLLQTLIHADDDVTDACSTDRNPGPAHR</sequence>
<evidence type="ECO:0000256" key="1">
    <source>
        <dbReference type="ARBA" id="ARBA00023125"/>
    </source>
</evidence>
<dbReference type="Pfam" id="PF17920">
    <property type="entry name" value="TetR_C_16"/>
    <property type="match status" value="1"/>
</dbReference>
<evidence type="ECO:0000256" key="3">
    <source>
        <dbReference type="SAM" id="MobiDB-lite"/>
    </source>
</evidence>
<feature type="domain" description="HTH tetR-type" evidence="4">
    <location>
        <begin position="24"/>
        <end position="84"/>
    </location>
</feature>
<dbReference type="Pfam" id="PF00440">
    <property type="entry name" value="TetR_N"/>
    <property type="match status" value="1"/>
</dbReference>
<dbReference type="Proteomes" id="UP000812982">
    <property type="component" value="Unassembled WGS sequence"/>
</dbReference>
<evidence type="ECO:0000256" key="2">
    <source>
        <dbReference type="PROSITE-ProRule" id="PRU00335"/>
    </source>
</evidence>
<dbReference type="InterPro" id="IPR001647">
    <property type="entry name" value="HTH_TetR"/>
</dbReference>
<dbReference type="PANTHER" id="PTHR30055">
    <property type="entry name" value="HTH-TYPE TRANSCRIPTIONAL REGULATOR RUTR"/>
    <property type="match status" value="1"/>
</dbReference>
<keyword evidence="1 2" id="KW-0238">DNA-binding</keyword>
<feature type="region of interest" description="Disordered" evidence="3">
    <location>
        <begin position="1"/>
        <end position="26"/>
    </location>
</feature>
<evidence type="ECO:0000313" key="6">
    <source>
        <dbReference type="Proteomes" id="UP000812982"/>
    </source>
</evidence>
<dbReference type="EMBL" id="VOMB01000002">
    <property type="protein sequence ID" value="MBU9762542.1"/>
    <property type="molecule type" value="Genomic_DNA"/>
</dbReference>
<dbReference type="InterPro" id="IPR050109">
    <property type="entry name" value="HTH-type_TetR-like_transc_reg"/>
</dbReference>
<keyword evidence="6" id="KW-1185">Reference proteome</keyword>
<protein>
    <submittedName>
        <fullName evidence="5">TetR/AcrR family transcriptional regulator</fullName>
    </submittedName>
</protein>
<evidence type="ECO:0000313" key="5">
    <source>
        <dbReference type="EMBL" id="MBU9762542.1"/>
    </source>
</evidence>
<reference evidence="5 6" key="1">
    <citation type="journal article" date="2021" name="Sci. Rep.">
        <title>Phenotypic and genomic hallmarks of a novel, potentially pathogenic rapidly growing Mycobacterium species related to the Mycobacterium fortuitum complex.</title>
        <authorList>
            <person name="Gharbi R."/>
            <person name="Khanna V."/>
            <person name="Frigui W."/>
            <person name="Mhenni B."/>
            <person name="Brosch R."/>
            <person name="Mardassi H."/>
        </authorList>
    </citation>
    <scope>NUCLEOTIDE SEQUENCE [LARGE SCALE GENOMIC DNA]</scope>
    <source>
        <strain evidence="5 6">TNTM28</strain>
    </source>
</reference>
<comment type="caution">
    <text evidence="5">The sequence shown here is derived from an EMBL/GenBank/DDBJ whole genome shotgun (WGS) entry which is preliminary data.</text>
</comment>
<dbReference type="InterPro" id="IPR041678">
    <property type="entry name" value="TetR_C_16"/>
</dbReference>
<accession>A0ABS6KG75</accession>
<feature type="DNA-binding region" description="H-T-H motif" evidence="2">
    <location>
        <begin position="47"/>
        <end position="66"/>
    </location>
</feature>
<dbReference type="PROSITE" id="PS50977">
    <property type="entry name" value="HTH_TETR_2"/>
    <property type="match status" value="1"/>
</dbReference>
<proteinExistence type="predicted"/>
<name>A0ABS6KG75_9MYCO</name>
<dbReference type="PANTHER" id="PTHR30055:SF235">
    <property type="entry name" value="TRANSCRIPTIONAL REGULATORY PROTEIN"/>
    <property type="match status" value="1"/>
</dbReference>
<evidence type="ECO:0000259" key="4">
    <source>
        <dbReference type="PROSITE" id="PS50977"/>
    </source>
</evidence>
<gene>
    <name evidence="5" type="ORF">FR943_01575</name>
</gene>
<organism evidence="5 6">
    <name type="scientific">[Mycobacterium] fortunisiensis</name>
    <dbReference type="NCBI Taxonomy" id="2600579"/>
    <lineage>
        <taxon>Bacteria</taxon>
        <taxon>Bacillati</taxon>
        <taxon>Actinomycetota</taxon>
        <taxon>Actinomycetes</taxon>
        <taxon>Mycobacteriales</taxon>
        <taxon>Mycobacteriaceae</taxon>
        <taxon>Mycolicibacterium</taxon>
    </lineage>
</organism>